<accession>A0A7S0CZY0</accession>
<dbReference type="AlphaFoldDB" id="A0A7S0CZY0"/>
<evidence type="ECO:0008006" key="3">
    <source>
        <dbReference type="Google" id="ProtNLM"/>
    </source>
</evidence>
<dbReference type="EMBL" id="HBEN01006550">
    <property type="protein sequence ID" value="CAD8438678.1"/>
    <property type="molecule type" value="Transcribed_RNA"/>
</dbReference>
<gene>
    <name evidence="2" type="ORF">MSP1401_LOCUS5358</name>
</gene>
<dbReference type="PANTHER" id="PTHR35467:SF2">
    <property type="entry name" value="PROTEIN NEOXANTHIN-DEFICIENT 1"/>
    <property type="match status" value="1"/>
</dbReference>
<evidence type="ECO:0000256" key="1">
    <source>
        <dbReference type="SAM" id="MobiDB-lite"/>
    </source>
</evidence>
<feature type="region of interest" description="Disordered" evidence="1">
    <location>
        <begin position="276"/>
        <end position="299"/>
    </location>
</feature>
<dbReference type="SUPFAM" id="SSF160104">
    <property type="entry name" value="Acetoacetate decarboxylase-like"/>
    <property type="match status" value="1"/>
</dbReference>
<dbReference type="Gene3D" id="2.40.400.10">
    <property type="entry name" value="Acetoacetate decarboxylase-like"/>
    <property type="match status" value="1"/>
</dbReference>
<evidence type="ECO:0000313" key="2">
    <source>
        <dbReference type="EMBL" id="CAD8438678.1"/>
    </source>
</evidence>
<proteinExistence type="predicted"/>
<sequence>MGKGYRDGDAPWRFSGRALYQLNLVKSSEARKHVPADLKLVELFGYTLGGVYLARYEDSPAGTFDEMVALGGLVWNPPTSCAWAARVFVNDERARAHGVKTCGLPSALARFDDDDEKSDAETRRDGWWKNVKPLSVFAKARAFVLDGKNKKRFMSRSETVRLRDGDTGAEVCALALPGAGAGPLGPRINLKLPSFSGRTSACPDLLKYSLDMRANVRLSGPILAETETEATTSAAQANAVPPRKQNGFWAPTGDVRFPPAAALASAASLSLAQSPAVTDAGAEKEVPEKSASGTPRPPADAELAAILRGKPLLCIAFDAMEMDVGAPTAVAAR</sequence>
<organism evidence="2">
    <name type="scientific">Micromonas pusilla</name>
    <name type="common">Picoplanktonic green alga</name>
    <name type="synonym">Chromulina pusilla</name>
    <dbReference type="NCBI Taxonomy" id="38833"/>
    <lineage>
        <taxon>Eukaryota</taxon>
        <taxon>Viridiplantae</taxon>
        <taxon>Chlorophyta</taxon>
        <taxon>Mamiellophyceae</taxon>
        <taxon>Mamiellales</taxon>
        <taxon>Mamiellaceae</taxon>
        <taxon>Micromonas</taxon>
    </lineage>
</organism>
<dbReference type="InterPro" id="IPR039343">
    <property type="entry name" value="NDX1-like"/>
</dbReference>
<reference evidence="2" key="1">
    <citation type="submission" date="2021-01" db="EMBL/GenBank/DDBJ databases">
        <authorList>
            <person name="Corre E."/>
            <person name="Pelletier E."/>
            <person name="Niang G."/>
            <person name="Scheremetjew M."/>
            <person name="Finn R."/>
            <person name="Kale V."/>
            <person name="Holt S."/>
            <person name="Cochrane G."/>
            <person name="Meng A."/>
            <person name="Brown T."/>
            <person name="Cohen L."/>
        </authorList>
    </citation>
    <scope>NUCLEOTIDE SEQUENCE</scope>
    <source>
        <strain evidence="2">CCAC1681</strain>
    </source>
</reference>
<name>A0A7S0CZY0_MICPS</name>
<dbReference type="PANTHER" id="PTHR35467">
    <property type="match status" value="1"/>
</dbReference>
<dbReference type="InterPro" id="IPR023375">
    <property type="entry name" value="ADC_dom_sf"/>
</dbReference>
<protein>
    <recommendedName>
        <fullName evidence="3">Protein NEOXANTHIN-DEFICIENT 1</fullName>
    </recommendedName>
</protein>